<keyword evidence="2" id="KW-1185">Reference proteome</keyword>
<protein>
    <recommendedName>
        <fullName evidence="3">Transposase</fullName>
    </recommendedName>
</protein>
<dbReference type="RefSeq" id="WP_282432040.1">
    <property type="nucleotide sequence ID" value="NZ_CP007033.1"/>
</dbReference>
<sequence length="40" mass="4668">MRFGSTEMLVAFMENIKSIKKTKKRYNMGKELESKLNTAI</sequence>
<proteinExistence type="predicted"/>
<reference evidence="1 2" key="1">
    <citation type="journal article" date="2013" name="Stand. Genomic Sci.">
        <title>Complete genome sequence of Dehalobacter restrictus PER-K23(T.).</title>
        <authorList>
            <person name="Kruse T."/>
            <person name="Maillard J."/>
            <person name="Goodwin L."/>
            <person name="Woyke T."/>
            <person name="Teshima H."/>
            <person name="Bruce D."/>
            <person name="Detter C."/>
            <person name="Tapia R."/>
            <person name="Han C."/>
            <person name="Huntemann M."/>
            <person name="Wei C.L."/>
            <person name="Han J."/>
            <person name="Chen A."/>
            <person name="Kyrpides N."/>
            <person name="Szeto E."/>
            <person name="Markowitz V."/>
            <person name="Ivanova N."/>
            <person name="Pagani I."/>
            <person name="Pati A."/>
            <person name="Pitluck S."/>
            <person name="Nolan M."/>
            <person name="Holliger C."/>
            <person name="Smidt H."/>
        </authorList>
    </citation>
    <scope>NUCLEOTIDE SEQUENCE [LARGE SCALE GENOMIC DNA]</scope>
    <source>
        <strain evidence="2">DSM 9455</strain>
    </source>
</reference>
<evidence type="ECO:0000313" key="1">
    <source>
        <dbReference type="EMBL" id="AHF11283.1"/>
    </source>
</evidence>
<evidence type="ECO:0000313" key="2">
    <source>
        <dbReference type="Proteomes" id="UP000018934"/>
    </source>
</evidence>
<gene>
    <name evidence="1" type="ORF">DEHRE_03970</name>
</gene>
<organism evidence="1 2">
    <name type="scientific">Dehalobacter restrictus (strain DSM 9455 / PER-K23)</name>
    <dbReference type="NCBI Taxonomy" id="871738"/>
    <lineage>
        <taxon>Bacteria</taxon>
        <taxon>Bacillati</taxon>
        <taxon>Bacillota</taxon>
        <taxon>Clostridia</taxon>
        <taxon>Eubacteriales</taxon>
        <taxon>Desulfitobacteriaceae</taxon>
        <taxon>Dehalobacter</taxon>
    </lineage>
</organism>
<evidence type="ECO:0008006" key="3">
    <source>
        <dbReference type="Google" id="ProtNLM"/>
    </source>
</evidence>
<dbReference type="EMBL" id="CP007033">
    <property type="protein sequence ID" value="AHF11283.1"/>
    <property type="molecule type" value="Genomic_DNA"/>
</dbReference>
<accession>A0ABN4C1T7</accession>
<dbReference type="Proteomes" id="UP000018934">
    <property type="component" value="Chromosome"/>
</dbReference>
<name>A0ABN4C1T7_DEHRP</name>